<proteinExistence type="predicted"/>
<dbReference type="PANTHER" id="PTHR42999">
    <property type="entry name" value="ANTIBIOTIC RESISTANCE PROTEIN MCBG"/>
    <property type="match status" value="1"/>
</dbReference>
<evidence type="ECO:0000313" key="1">
    <source>
        <dbReference type="EMBL" id="CAG37176.1"/>
    </source>
</evidence>
<sequence>MMKSKMNKNETDILNIDLIADEIFSEIELQQNTKLTEVEFSDCTFINCKFSKVIFFACRFENCSFKNCDLSSILIKHSVFAGVTFEESKLTGIQWADTGIPLNIKFRQCLLNYCSFIGVDLRKTEMTNCMVKEADFAETNLSKSNCRYSDFTGSRFVNTNLEYTDFSYASNYSIHPDGNKLKKTVFSLPDVLSLLDVYDIVIK</sequence>
<dbReference type="STRING" id="177439.DP2447"/>
<dbReference type="Gene3D" id="2.160.20.80">
    <property type="entry name" value="E3 ubiquitin-protein ligase SopA"/>
    <property type="match status" value="1"/>
</dbReference>
<protein>
    <submittedName>
        <fullName evidence="1">Related to McbG protein</fullName>
    </submittedName>
</protein>
<dbReference type="HOGENOM" id="CLU_033401_5_3_7"/>
<name>Q6AKE9_DESPS</name>
<organism evidence="1 2">
    <name type="scientific">Desulfotalea psychrophila (strain LSv54 / DSM 12343)</name>
    <dbReference type="NCBI Taxonomy" id="177439"/>
    <lineage>
        <taxon>Bacteria</taxon>
        <taxon>Pseudomonadati</taxon>
        <taxon>Thermodesulfobacteriota</taxon>
        <taxon>Desulfobulbia</taxon>
        <taxon>Desulfobulbales</taxon>
        <taxon>Desulfocapsaceae</taxon>
        <taxon>Desulfotalea</taxon>
    </lineage>
</organism>
<dbReference type="EMBL" id="CR522870">
    <property type="protein sequence ID" value="CAG37176.1"/>
    <property type="molecule type" value="Genomic_DNA"/>
</dbReference>
<dbReference type="KEGG" id="dps:DP2447"/>
<keyword evidence="2" id="KW-1185">Reference proteome</keyword>
<dbReference type="eggNOG" id="COG1357">
    <property type="taxonomic scope" value="Bacteria"/>
</dbReference>
<dbReference type="InterPro" id="IPR001646">
    <property type="entry name" value="5peptide_repeat"/>
</dbReference>
<dbReference type="Proteomes" id="UP000000602">
    <property type="component" value="Chromosome"/>
</dbReference>
<reference evidence="2" key="1">
    <citation type="journal article" date="2004" name="Environ. Microbiol.">
        <title>The genome of Desulfotalea psychrophila, a sulfate-reducing bacterium from permanently cold Arctic sediments.</title>
        <authorList>
            <person name="Rabus R."/>
            <person name="Ruepp A."/>
            <person name="Frickey T."/>
            <person name="Rattei T."/>
            <person name="Fartmann B."/>
            <person name="Stark M."/>
            <person name="Bauer M."/>
            <person name="Zibat A."/>
            <person name="Lombardot T."/>
            <person name="Becker I."/>
            <person name="Amann J."/>
            <person name="Gellner K."/>
            <person name="Teeling H."/>
            <person name="Leuschner W.D."/>
            <person name="Gloeckner F.-O."/>
            <person name="Lupas A.N."/>
            <person name="Amann R."/>
            <person name="Klenk H.-P."/>
        </authorList>
    </citation>
    <scope>NUCLEOTIDE SEQUENCE [LARGE SCALE GENOMIC DNA]</scope>
    <source>
        <strain evidence="2">DSM 12343 / LSv54</strain>
    </source>
</reference>
<dbReference type="SUPFAM" id="SSF141571">
    <property type="entry name" value="Pentapeptide repeat-like"/>
    <property type="match status" value="1"/>
</dbReference>
<dbReference type="InterPro" id="IPR052949">
    <property type="entry name" value="PA_immunity-related"/>
</dbReference>
<accession>Q6AKE9</accession>
<gene>
    <name evidence="1" type="ordered locus">DP2447</name>
</gene>
<dbReference type="AlphaFoldDB" id="Q6AKE9"/>
<dbReference type="Pfam" id="PF13599">
    <property type="entry name" value="Pentapeptide_4"/>
    <property type="match status" value="2"/>
</dbReference>
<evidence type="ECO:0000313" key="2">
    <source>
        <dbReference type="Proteomes" id="UP000000602"/>
    </source>
</evidence>
<dbReference type="PANTHER" id="PTHR42999:SF1">
    <property type="entry name" value="PENTAPEPTIDE REPEAT-CONTAINING PROTEIN"/>
    <property type="match status" value="1"/>
</dbReference>